<evidence type="ECO:0000259" key="8">
    <source>
        <dbReference type="Pfam" id="PF02540"/>
    </source>
</evidence>
<keyword evidence="10" id="KW-1185">Reference proteome</keyword>
<dbReference type="NCBIfam" id="TIGR00552">
    <property type="entry name" value="nadE"/>
    <property type="match status" value="1"/>
</dbReference>
<dbReference type="Gene3D" id="3.40.50.620">
    <property type="entry name" value="HUPs"/>
    <property type="match status" value="1"/>
</dbReference>
<dbReference type="Pfam" id="PF02540">
    <property type="entry name" value="NAD_synthase"/>
    <property type="match status" value="1"/>
</dbReference>
<evidence type="ECO:0000313" key="10">
    <source>
        <dbReference type="Proteomes" id="UP000243406"/>
    </source>
</evidence>
<comment type="pathway">
    <text evidence="1">Cofactor biosynthesis; NAD(+) biosynthesis.</text>
</comment>
<name>A0A1T5CYB9_9FIRM</name>
<dbReference type="EMBL" id="FUYN01000006">
    <property type="protein sequence ID" value="SKB64346.1"/>
    <property type="molecule type" value="Genomic_DNA"/>
</dbReference>
<evidence type="ECO:0000256" key="1">
    <source>
        <dbReference type="ARBA" id="ARBA00004790"/>
    </source>
</evidence>
<organism evidence="9 10">
    <name type="scientific">Acetoanaerobium noterae</name>
    <dbReference type="NCBI Taxonomy" id="745369"/>
    <lineage>
        <taxon>Bacteria</taxon>
        <taxon>Bacillati</taxon>
        <taxon>Bacillota</taxon>
        <taxon>Clostridia</taxon>
        <taxon>Peptostreptococcales</taxon>
        <taxon>Filifactoraceae</taxon>
        <taxon>Acetoanaerobium</taxon>
    </lineage>
</organism>
<evidence type="ECO:0000256" key="6">
    <source>
        <dbReference type="RuleBase" id="RU003811"/>
    </source>
</evidence>
<dbReference type="EC" id="6.3.1.5" evidence="7"/>
<dbReference type="UniPathway" id="UPA00253">
    <property type="reaction ID" value="UER00333"/>
</dbReference>
<dbReference type="SUPFAM" id="SSF52402">
    <property type="entry name" value="Adenine nucleotide alpha hydrolases-like"/>
    <property type="match status" value="1"/>
</dbReference>
<evidence type="ECO:0000256" key="2">
    <source>
        <dbReference type="ARBA" id="ARBA00022598"/>
    </source>
</evidence>
<dbReference type="AlphaFoldDB" id="A0A1T5CYB9"/>
<dbReference type="CDD" id="cd00553">
    <property type="entry name" value="NAD_synthase"/>
    <property type="match status" value="1"/>
</dbReference>
<dbReference type="GO" id="GO:0008795">
    <property type="term" value="F:NAD+ synthase activity"/>
    <property type="evidence" value="ECO:0007669"/>
    <property type="project" value="UniProtKB-EC"/>
</dbReference>
<evidence type="ECO:0000313" key="9">
    <source>
        <dbReference type="EMBL" id="SKB64346.1"/>
    </source>
</evidence>
<dbReference type="GO" id="GO:0004359">
    <property type="term" value="F:glutaminase activity"/>
    <property type="evidence" value="ECO:0007669"/>
    <property type="project" value="InterPro"/>
</dbReference>
<comment type="catalytic activity">
    <reaction evidence="7">
        <text>deamido-NAD(+) + NH4(+) + ATP = AMP + diphosphate + NAD(+) + H(+)</text>
        <dbReference type="Rhea" id="RHEA:21188"/>
        <dbReference type="ChEBI" id="CHEBI:15378"/>
        <dbReference type="ChEBI" id="CHEBI:28938"/>
        <dbReference type="ChEBI" id="CHEBI:30616"/>
        <dbReference type="ChEBI" id="CHEBI:33019"/>
        <dbReference type="ChEBI" id="CHEBI:57540"/>
        <dbReference type="ChEBI" id="CHEBI:58437"/>
        <dbReference type="ChEBI" id="CHEBI:456215"/>
        <dbReference type="EC" id="6.3.1.5"/>
    </reaction>
</comment>
<proteinExistence type="inferred from homology"/>
<dbReference type="Proteomes" id="UP000243406">
    <property type="component" value="Unassembled WGS sequence"/>
</dbReference>
<dbReference type="GO" id="GO:0003952">
    <property type="term" value="F:NAD+ synthase (glutamine-hydrolyzing) activity"/>
    <property type="evidence" value="ECO:0007669"/>
    <property type="project" value="InterPro"/>
</dbReference>
<feature type="domain" description="NAD/GMP synthase" evidence="8">
    <location>
        <begin position="39"/>
        <end position="258"/>
    </location>
</feature>
<keyword evidence="2 6" id="KW-0436">Ligase</keyword>
<keyword evidence="5 6" id="KW-0520">NAD</keyword>
<sequence>MKSQYMMLEIPCMKIDFKNSLEGMNIMNYEFDAVKVRDEIIKWLKDYKESTGLTKVVLGISGGKDSSVVAALCARAYGRENVYGILMPNGDQIDIVDSHKVCEALGINSRVINIKPVYDAELAVLESTGDEISVDAKINIAPRIRMMTLYAWGQSHHCRVCGTGNLSELTLGYFTKYGDGGVDFNPIANLTSVEVVAIGDTLEELPYDLVHKTPTDGLSGKSDEERLGLKYDDVHKYIRNLELENQETVEKIKKLEKAALHKRTPIPTFDYNKQEKWCSNEK</sequence>
<evidence type="ECO:0000256" key="5">
    <source>
        <dbReference type="ARBA" id="ARBA00023027"/>
    </source>
</evidence>
<keyword evidence="3 6" id="KW-0547">Nucleotide-binding</keyword>
<dbReference type="GO" id="GO:0005524">
    <property type="term" value="F:ATP binding"/>
    <property type="evidence" value="ECO:0007669"/>
    <property type="project" value="UniProtKB-KW"/>
</dbReference>
<evidence type="ECO:0000256" key="4">
    <source>
        <dbReference type="ARBA" id="ARBA00022840"/>
    </source>
</evidence>
<dbReference type="GO" id="GO:0009435">
    <property type="term" value="P:NAD+ biosynthetic process"/>
    <property type="evidence" value="ECO:0007669"/>
    <property type="project" value="UniProtKB-UniPathway"/>
</dbReference>
<accession>A0A1T5CYB9</accession>
<evidence type="ECO:0000256" key="3">
    <source>
        <dbReference type="ARBA" id="ARBA00022741"/>
    </source>
</evidence>
<dbReference type="PANTHER" id="PTHR23090">
    <property type="entry name" value="NH 3 /GLUTAMINE-DEPENDENT NAD + SYNTHETASE"/>
    <property type="match status" value="1"/>
</dbReference>
<keyword evidence="4 6" id="KW-0067">ATP-binding</keyword>
<dbReference type="InterPro" id="IPR014729">
    <property type="entry name" value="Rossmann-like_a/b/a_fold"/>
</dbReference>
<dbReference type="PANTHER" id="PTHR23090:SF9">
    <property type="entry name" value="GLUTAMINE-DEPENDENT NAD(+) SYNTHETASE"/>
    <property type="match status" value="1"/>
</dbReference>
<dbReference type="GO" id="GO:0005737">
    <property type="term" value="C:cytoplasm"/>
    <property type="evidence" value="ECO:0007669"/>
    <property type="project" value="InterPro"/>
</dbReference>
<protein>
    <recommendedName>
        <fullName evidence="7">NH(3)-dependent NAD(+) synthetase</fullName>
        <ecNumber evidence="7">6.3.1.5</ecNumber>
    </recommendedName>
</protein>
<dbReference type="InterPro" id="IPR022310">
    <property type="entry name" value="NAD/GMP_synthase"/>
</dbReference>
<reference evidence="10" key="1">
    <citation type="submission" date="2017-02" db="EMBL/GenBank/DDBJ databases">
        <authorList>
            <person name="Varghese N."/>
            <person name="Submissions S."/>
        </authorList>
    </citation>
    <scope>NUCLEOTIDE SEQUENCE [LARGE SCALE GENOMIC DNA]</scope>
    <source>
        <strain evidence="10">ATCC 35199</strain>
    </source>
</reference>
<gene>
    <name evidence="9" type="ORF">SAMN02745120_2456</name>
</gene>
<comment type="similarity">
    <text evidence="6">Belongs to the NAD synthetase family.</text>
</comment>
<dbReference type="InterPro" id="IPR003694">
    <property type="entry name" value="NAD_synthase"/>
</dbReference>
<evidence type="ECO:0000256" key="7">
    <source>
        <dbReference type="RuleBase" id="RU003812"/>
    </source>
</evidence>